<accession>A0A0G4KIE6</accession>
<evidence type="ECO:0000256" key="1">
    <source>
        <dbReference type="SAM" id="MobiDB-lite"/>
    </source>
</evidence>
<reference evidence="3" key="1">
    <citation type="submission" date="2015-05" db="EMBL/GenBank/DDBJ databases">
        <authorList>
            <person name="Fogelqvist Johan"/>
        </authorList>
    </citation>
    <scope>NUCLEOTIDE SEQUENCE [LARGE SCALE GENOMIC DNA]</scope>
</reference>
<feature type="region of interest" description="Disordered" evidence="1">
    <location>
        <begin position="1"/>
        <end position="47"/>
    </location>
</feature>
<feature type="compositionally biased region" description="Acidic residues" evidence="1">
    <location>
        <begin position="99"/>
        <end position="114"/>
    </location>
</feature>
<gene>
    <name evidence="2" type="ORF">BN1723_008733</name>
</gene>
<name>A0A0G4KIE6_VERLO</name>
<protein>
    <submittedName>
        <fullName evidence="2">Uncharacterized protein</fullName>
    </submittedName>
</protein>
<dbReference type="Proteomes" id="UP000045706">
    <property type="component" value="Unassembled WGS sequence"/>
</dbReference>
<organism evidence="2 3">
    <name type="scientific">Verticillium longisporum</name>
    <name type="common">Verticillium dahliae var. longisporum</name>
    <dbReference type="NCBI Taxonomy" id="100787"/>
    <lineage>
        <taxon>Eukaryota</taxon>
        <taxon>Fungi</taxon>
        <taxon>Dikarya</taxon>
        <taxon>Ascomycota</taxon>
        <taxon>Pezizomycotina</taxon>
        <taxon>Sordariomycetes</taxon>
        <taxon>Hypocreomycetidae</taxon>
        <taxon>Glomerellales</taxon>
        <taxon>Plectosphaerellaceae</taxon>
        <taxon>Verticillium</taxon>
    </lineage>
</organism>
<evidence type="ECO:0000313" key="3">
    <source>
        <dbReference type="Proteomes" id="UP000045706"/>
    </source>
</evidence>
<dbReference type="EMBL" id="CVQI01000669">
    <property type="protein sequence ID" value="CRK00043.1"/>
    <property type="molecule type" value="Genomic_DNA"/>
</dbReference>
<sequence length="176" mass="18720">MPPSVPRKRLRDESPNPSKSKRRQVAKTAAAPPPSSPGRKRKATLYDDLDASAASVAKSSKTFLESLDDSEDGSSLSDLSDGDFEDVPIAKRHVTVGSGDDDEDEDDDDIEFEDVPAPRTSMLDTSVGTGLQKGAGLRAGDVWTGLGLRQVVVRGLCLHVVVVCEHGFGMRNVASA</sequence>
<feature type="region of interest" description="Disordered" evidence="1">
    <location>
        <begin position="64"/>
        <end position="115"/>
    </location>
</feature>
<proteinExistence type="predicted"/>
<dbReference type="AlphaFoldDB" id="A0A0G4KIE6"/>
<evidence type="ECO:0000313" key="2">
    <source>
        <dbReference type="EMBL" id="CRK00043.1"/>
    </source>
</evidence>